<feature type="transmembrane region" description="Helical" evidence="1">
    <location>
        <begin position="253"/>
        <end position="271"/>
    </location>
</feature>
<dbReference type="EMBL" id="CP000780">
    <property type="protein sequence ID" value="ABS55971.1"/>
    <property type="molecule type" value="Genomic_DNA"/>
</dbReference>
<dbReference type="PANTHER" id="PTHR36194">
    <property type="entry name" value="S-LAYER-LIKE PROTEIN"/>
    <property type="match status" value="1"/>
</dbReference>
<dbReference type="InterPro" id="IPR013229">
    <property type="entry name" value="PEGA"/>
</dbReference>
<dbReference type="Proteomes" id="UP000002408">
    <property type="component" value="Chromosome"/>
</dbReference>
<proteinExistence type="predicted"/>
<dbReference type="HOGENOM" id="CLU_1006880_0_0_2"/>
<keyword evidence="1" id="KW-1133">Transmembrane helix</keyword>
<keyword evidence="4" id="KW-1185">Reference proteome</keyword>
<dbReference type="RefSeq" id="WP_012107006.1">
    <property type="nucleotide sequence ID" value="NC_009712.1"/>
</dbReference>
<evidence type="ECO:0000313" key="3">
    <source>
        <dbReference type="EMBL" id="ABS55971.1"/>
    </source>
</evidence>
<keyword evidence="1" id="KW-0812">Transmembrane</keyword>
<reference evidence="4" key="1">
    <citation type="journal article" date="2015" name="Microbiology">
        <title>Genome of Methanoregula boonei 6A8 reveals adaptations to oligotrophic peatland environments.</title>
        <authorList>
            <person name="Braeuer S."/>
            <person name="Cadillo-Quiroz H."/>
            <person name="Kyrpides N."/>
            <person name="Woyke T."/>
            <person name="Goodwin L."/>
            <person name="Detter C."/>
            <person name="Podell S."/>
            <person name="Yavitt J.B."/>
            <person name="Zinder S.H."/>
        </authorList>
    </citation>
    <scope>NUCLEOTIDE SEQUENCE [LARGE SCALE GENOMIC DNA]</scope>
    <source>
        <strain evidence="4">DSM 21154 / JCM 14090 / 6A8</strain>
    </source>
</reference>
<protein>
    <submittedName>
        <fullName evidence="3">PEGA domain protein</fullName>
    </submittedName>
</protein>
<dbReference type="eggNOG" id="arCOG06898">
    <property type="taxonomic scope" value="Archaea"/>
</dbReference>
<evidence type="ECO:0000256" key="1">
    <source>
        <dbReference type="SAM" id="Phobius"/>
    </source>
</evidence>
<dbReference type="GeneID" id="5411398"/>
<dbReference type="OrthoDB" id="106510at2157"/>
<evidence type="ECO:0000313" key="4">
    <source>
        <dbReference type="Proteomes" id="UP000002408"/>
    </source>
</evidence>
<dbReference type="PANTHER" id="PTHR36194:SF1">
    <property type="entry name" value="S-LAYER-LIKE PROTEIN"/>
    <property type="match status" value="1"/>
</dbReference>
<sequence length="276" mass="28588" precursor="true">MIPTAKIPRMALACAIFCLAVLLIAPAHAFTADSLAIAVGTNGDAIADFHYTLEGVIENAIPLSVLQDQLIKGLATSSDPPQVISFNKSDARLLLKNFAVPNTVSNGTEYQTASMDFSKAQVALKNSAVSTVITADFTPKITTVTFPDGYSQQFTDQSTLPGIDHVIAGTSQAGSLQVNTSPEHARISVDGAYIGESPGLFSGISPGNHQILLEADGFVPLSRNVTVTAGQTAQLAVILSYATTPTPQSGAPGTGPVIVAIALAGSCVLLLHRKMA</sequence>
<feature type="domain" description="PEGA" evidence="2">
    <location>
        <begin position="174"/>
        <end position="237"/>
    </location>
</feature>
<evidence type="ECO:0000259" key="2">
    <source>
        <dbReference type="Pfam" id="PF08308"/>
    </source>
</evidence>
<dbReference type="STRING" id="456442.Mboo_1453"/>
<dbReference type="AlphaFoldDB" id="A7I8B0"/>
<dbReference type="eggNOG" id="arCOG03264">
    <property type="taxonomic scope" value="Archaea"/>
</dbReference>
<gene>
    <name evidence="3" type="ordered locus">Mboo_1453</name>
</gene>
<name>A7I8B0_METB6</name>
<accession>A7I8B0</accession>
<organism evidence="3 4">
    <name type="scientific">Methanoregula boonei (strain DSM 21154 / JCM 14090 / 6A8)</name>
    <dbReference type="NCBI Taxonomy" id="456442"/>
    <lineage>
        <taxon>Archaea</taxon>
        <taxon>Methanobacteriati</taxon>
        <taxon>Methanobacteriota</taxon>
        <taxon>Stenosarchaea group</taxon>
        <taxon>Methanomicrobia</taxon>
        <taxon>Methanomicrobiales</taxon>
        <taxon>Methanoregulaceae</taxon>
        <taxon>Methanoregula</taxon>
    </lineage>
</organism>
<keyword evidence="1" id="KW-0472">Membrane</keyword>
<dbReference type="Pfam" id="PF08308">
    <property type="entry name" value="PEGA"/>
    <property type="match status" value="1"/>
</dbReference>
<dbReference type="KEGG" id="mbn:Mboo_1453"/>